<dbReference type="Proteomes" id="UP000076038">
    <property type="component" value="Chromosome"/>
</dbReference>
<reference evidence="6" key="2">
    <citation type="submission" date="2016-04" db="EMBL/GenBank/DDBJ databases">
        <title>Complete Genome and Plasmid Sequences for Rhodococcus fascians D188 and Draft Sequences for Rhodococcus spp. Isolates PBTS 1 and PBTS 2.</title>
        <authorList>
            <person name="Stamer R."/>
            <person name="Vereecke D."/>
            <person name="Zhang Y."/>
            <person name="Schilkey F."/>
            <person name="Devitt N."/>
            <person name="Randall J."/>
        </authorList>
    </citation>
    <scope>NUCLEOTIDE SEQUENCE [LARGE SCALE GENOMIC DNA]</scope>
    <source>
        <strain evidence="6">PBTS2</strain>
    </source>
</reference>
<dbReference type="SUPFAM" id="SSF53335">
    <property type="entry name" value="S-adenosyl-L-methionine-dependent methyltransferases"/>
    <property type="match status" value="1"/>
</dbReference>
<dbReference type="PATRIC" id="fig|1653479.3.peg.1696"/>
<keyword evidence="6" id="KW-1185">Reference proteome</keyword>
<evidence type="ECO:0000313" key="6">
    <source>
        <dbReference type="Proteomes" id="UP000076038"/>
    </source>
</evidence>
<gene>
    <name evidence="5" type="ORF">A3Q41_01675</name>
</gene>
<dbReference type="Gene3D" id="3.40.50.150">
    <property type="entry name" value="Vaccinia Virus protein VP39"/>
    <property type="match status" value="1"/>
</dbReference>
<accession>A0A143QJ66</accession>
<dbReference type="InterPro" id="IPR013216">
    <property type="entry name" value="Methyltransf_11"/>
</dbReference>
<keyword evidence="2 5" id="KW-0489">Methyltransferase</keyword>
<reference evidence="5 6" key="1">
    <citation type="journal article" date="2016" name="Genome Announc.">
        <title>Complete Genome and Plasmid Sequences for Rhodococcus fascians D188 and Draft Sequences for Rhodococcus Isolates PBTS 1 and PBTS 2.</title>
        <authorList>
            <person name="Stamler R.A."/>
            <person name="Vereecke D."/>
            <person name="Zhang Y."/>
            <person name="Schilkey F."/>
            <person name="Devitt N."/>
            <person name="Randall J.J."/>
        </authorList>
    </citation>
    <scope>NUCLEOTIDE SEQUENCE [LARGE SCALE GENOMIC DNA]</scope>
    <source>
        <strain evidence="5 6">PBTS2</strain>
    </source>
</reference>
<dbReference type="PANTHER" id="PTHR44942">
    <property type="entry name" value="METHYLTRANSF_11 DOMAIN-CONTAINING PROTEIN"/>
    <property type="match status" value="1"/>
</dbReference>
<dbReference type="CDD" id="cd02440">
    <property type="entry name" value="AdoMet_MTases"/>
    <property type="match status" value="1"/>
</dbReference>
<comment type="similarity">
    <text evidence="1">Belongs to the methyltransferase superfamily.</text>
</comment>
<proteinExistence type="inferred from homology"/>
<dbReference type="GO" id="GO:0032259">
    <property type="term" value="P:methylation"/>
    <property type="evidence" value="ECO:0007669"/>
    <property type="project" value="UniProtKB-KW"/>
</dbReference>
<keyword evidence="3 5" id="KW-0808">Transferase</keyword>
<dbReference type="InterPro" id="IPR051052">
    <property type="entry name" value="Diverse_substrate_MTase"/>
</dbReference>
<feature type="domain" description="Methyltransferase type 11" evidence="4">
    <location>
        <begin position="44"/>
        <end position="134"/>
    </location>
</feature>
<dbReference type="AlphaFoldDB" id="A0A143QJ66"/>
<evidence type="ECO:0000256" key="1">
    <source>
        <dbReference type="ARBA" id="ARBA00008361"/>
    </source>
</evidence>
<evidence type="ECO:0000256" key="3">
    <source>
        <dbReference type="ARBA" id="ARBA00022679"/>
    </source>
</evidence>
<protein>
    <submittedName>
        <fullName evidence="5">Putative methyltransferase</fullName>
        <ecNumber evidence="5">2.1.1.-</ecNumber>
    </submittedName>
</protein>
<evidence type="ECO:0000256" key="2">
    <source>
        <dbReference type="ARBA" id="ARBA00022603"/>
    </source>
</evidence>
<organism evidence="5 6">
    <name type="scientific">Rhodococcoides fascians</name>
    <name type="common">Rhodococcus fascians</name>
    <dbReference type="NCBI Taxonomy" id="1828"/>
    <lineage>
        <taxon>Bacteria</taxon>
        <taxon>Bacillati</taxon>
        <taxon>Actinomycetota</taxon>
        <taxon>Actinomycetes</taxon>
        <taxon>Mycobacteriales</taxon>
        <taxon>Nocardiaceae</taxon>
        <taxon>Rhodococcoides</taxon>
    </lineage>
</organism>
<dbReference type="KEGG" id="rhs:A3Q41_01675"/>
<dbReference type="Pfam" id="PF08241">
    <property type="entry name" value="Methyltransf_11"/>
    <property type="match status" value="1"/>
</dbReference>
<name>A0A143QJ66_RHOFA</name>
<evidence type="ECO:0000313" key="5">
    <source>
        <dbReference type="EMBL" id="AMY22979.1"/>
    </source>
</evidence>
<dbReference type="RefSeq" id="WP_053068747.1">
    <property type="nucleotide sequence ID" value="NZ_CP015220.1"/>
</dbReference>
<evidence type="ECO:0000259" key="4">
    <source>
        <dbReference type="Pfam" id="PF08241"/>
    </source>
</evidence>
<dbReference type="InterPro" id="IPR029063">
    <property type="entry name" value="SAM-dependent_MTases_sf"/>
</dbReference>
<dbReference type="PANTHER" id="PTHR44942:SF4">
    <property type="entry name" value="METHYLTRANSFERASE TYPE 11 DOMAIN-CONTAINING PROTEIN"/>
    <property type="match status" value="1"/>
</dbReference>
<dbReference type="GO" id="GO:0008757">
    <property type="term" value="F:S-adenosylmethionine-dependent methyltransferase activity"/>
    <property type="evidence" value="ECO:0007669"/>
    <property type="project" value="InterPro"/>
</dbReference>
<dbReference type="EC" id="2.1.1.-" evidence="5"/>
<dbReference type="OrthoDB" id="9797252at2"/>
<sequence length="253" mass="27391">MTDEPERPRGLSFGRVAEEYDRARPGYPAALYTDVLAGGATRVLEAGAGTGKATVALAERGASVVAVEPDSGMAEVIRRRTENMDVDVQVSRFEDFVCSPSSFDVVVAAQAWHWVDPDRGAAVAARALVPGGSLRLWWNMPGQLDGPVWESVRAAYIATEPDAAPLLAHSLGVQSETAVSRAAGFGPWSTSTYEWVQRYSADEFCAMAATYSSHLILTDTRRQEVLRAVHAAIDSHGHLDYQYVTQMMTATRG</sequence>
<dbReference type="EMBL" id="CP015220">
    <property type="protein sequence ID" value="AMY22979.1"/>
    <property type="molecule type" value="Genomic_DNA"/>
</dbReference>